<proteinExistence type="predicted"/>
<name>A0AAD4MJ87_9BILA</name>
<accession>A0AAD4MJ87</accession>
<gene>
    <name evidence="2" type="ORF">DdX_19704</name>
</gene>
<evidence type="ECO:0000256" key="1">
    <source>
        <dbReference type="SAM" id="SignalP"/>
    </source>
</evidence>
<dbReference type="EMBL" id="JAKKPZ010000427">
    <property type="protein sequence ID" value="KAI1695222.1"/>
    <property type="molecule type" value="Genomic_DNA"/>
</dbReference>
<feature type="signal peptide" evidence="1">
    <location>
        <begin position="1"/>
        <end position="21"/>
    </location>
</feature>
<organism evidence="2 3">
    <name type="scientific">Ditylenchus destructor</name>
    <dbReference type="NCBI Taxonomy" id="166010"/>
    <lineage>
        <taxon>Eukaryota</taxon>
        <taxon>Metazoa</taxon>
        <taxon>Ecdysozoa</taxon>
        <taxon>Nematoda</taxon>
        <taxon>Chromadorea</taxon>
        <taxon>Rhabditida</taxon>
        <taxon>Tylenchina</taxon>
        <taxon>Tylenchomorpha</taxon>
        <taxon>Sphaerularioidea</taxon>
        <taxon>Anguinidae</taxon>
        <taxon>Anguininae</taxon>
        <taxon>Ditylenchus</taxon>
    </lineage>
</organism>
<sequence length="155" mass="17387">MNKCFAIVLITVTTMLAAASANSDTVCMEPRIKLREAVRDGKPLCELCKLYKENLKCLNYQPIFIKYFCDEIRNTSVLYSKCGRMPSEDPCHGYVTEDIFVSHVIVGQGGGAVQSALQPICLIFAVLNLMFCYVPIKKLSKKNAILFVHRNCVLK</sequence>
<keyword evidence="3" id="KW-1185">Reference proteome</keyword>
<feature type="chain" id="PRO_5042042574" evidence="1">
    <location>
        <begin position="22"/>
        <end position="155"/>
    </location>
</feature>
<keyword evidence="1" id="KW-0732">Signal</keyword>
<reference evidence="2" key="1">
    <citation type="submission" date="2022-01" db="EMBL/GenBank/DDBJ databases">
        <title>Genome Sequence Resource for Two Populations of Ditylenchus destructor, the Migratory Endoparasitic Phytonematode.</title>
        <authorList>
            <person name="Zhang H."/>
            <person name="Lin R."/>
            <person name="Xie B."/>
        </authorList>
    </citation>
    <scope>NUCLEOTIDE SEQUENCE</scope>
    <source>
        <strain evidence="2">BazhouSP</strain>
    </source>
</reference>
<protein>
    <submittedName>
        <fullName evidence="2">Uncharacterized protein</fullName>
    </submittedName>
</protein>
<comment type="caution">
    <text evidence="2">The sequence shown here is derived from an EMBL/GenBank/DDBJ whole genome shotgun (WGS) entry which is preliminary data.</text>
</comment>
<dbReference type="Proteomes" id="UP001201812">
    <property type="component" value="Unassembled WGS sequence"/>
</dbReference>
<evidence type="ECO:0000313" key="2">
    <source>
        <dbReference type="EMBL" id="KAI1695222.1"/>
    </source>
</evidence>
<evidence type="ECO:0000313" key="3">
    <source>
        <dbReference type="Proteomes" id="UP001201812"/>
    </source>
</evidence>
<dbReference type="AlphaFoldDB" id="A0AAD4MJ87"/>